<keyword evidence="7" id="KW-0436">Ligase</keyword>
<keyword evidence="8" id="KW-1185">Reference proteome</keyword>
<evidence type="ECO:0000313" key="7">
    <source>
        <dbReference type="EMBL" id="MBC5724475.1"/>
    </source>
</evidence>
<dbReference type="RefSeq" id="WP_054327437.1">
    <property type="nucleotide sequence ID" value="NZ_JACOPL010000002.1"/>
</dbReference>
<feature type="transmembrane region" description="Helical" evidence="5">
    <location>
        <begin position="108"/>
        <end position="128"/>
    </location>
</feature>
<comment type="subcellular location">
    <subcellularLocation>
        <location evidence="1">Membrane</location>
        <topology evidence="1">Multi-pass membrane protein</topology>
    </subcellularLocation>
</comment>
<keyword evidence="4 5" id="KW-0472">Membrane</keyword>
<gene>
    <name evidence="7" type="ORF">H8S45_03185</name>
</gene>
<feature type="transmembrane region" description="Helical" evidence="5">
    <location>
        <begin position="449"/>
        <end position="471"/>
    </location>
</feature>
<dbReference type="Pfam" id="PF04932">
    <property type="entry name" value="Wzy_C"/>
    <property type="match status" value="1"/>
</dbReference>
<dbReference type="InterPro" id="IPR007016">
    <property type="entry name" value="O-antigen_ligase-rel_domated"/>
</dbReference>
<feature type="transmembrane region" description="Helical" evidence="5">
    <location>
        <begin position="331"/>
        <end position="346"/>
    </location>
</feature>
<protein>
    <submittedName>
        <fullName evidence="7">O-antigen ligase family protein</fullName>
    </submittedName>
</protein>
<dbReference type="GO" id="GO:0016874">
    <property type="term" value="F:ligase activity"/>
    <property type="evidence" value="ECO:0007669"/>
    <property type="project" value="UniProtKB-KW"/>
</dbReference>
<dbReference type="PANTHER" id="PTHR37422:SF13">
    <property type="entry name" value="LIPOPOLYSACCHARIDE BIOSYNTHESIS PROTEIN PA4999-RELATED"/>
    <property type="match status" value="1"/>
</dbReference>
<evidence type="ECO:0000256" key="4">
    <source>
        <dbReference type="ARBA" id="ARBA00023136"/>
    </source>
</evidence>
<dbReference type="EMBL" id="JACOPL010000002">
    <property type="protein sequence ID" value="MBC5724475.1"/>
    <property type="molecule type" value="Genomic_DNA"/>
</dbReference>
<evidence type="ECO:0000259" key="6">
    <source>
        <dbReference type="Pfam" id="PF04932"/>
    </source>
</evidence>
<feature type="transmembrane region" description="Helical" evidence="5">
    <location>
        <begin position="284"/>
        <end position="302"/>
    </location>
</feature>
<accession>A0A923LSH9</accession>
<dbReference type="InterPro" id="IPR051533">
    <property type="entry name" value="WaaL-like"/>
</dbReference>
<feature type="domain" description="O-antigen ligase-related" evidence="6">
    <location>
        <begin position="318"/>
        <end position="456"/>
    </location>
</feature>
<dbReference type="Proteomes" id="UP000606499">
    <property type="component" value="Unassembled WGS sequence"/>
</dbReference>
<feature type="transmembrane region" description="Helical" evidence="5">
    <location>
        <begin position="232"/>
        <end position="254"/>
    </location>
</feature>
<dbReference type="AlphaFoldDB" id="A0A923LSH9"/>
<feature type="transmembrane region" description="Helical" evidence="5">
    <location>
        <begin position="353"/>
        <end position="376"/>
    </location>
</feature>
<keyword evidence="3 5" id="KW-1133">Transmembrane helix</keyword>
<evidence type="ECO:0000256" key="5">
    <source>
        <dbReference type="SAM" id="Phobius"/>
    </source>
</evidence>
<reference evidence="7" key="1">
    <citation type="submission" date="2020-08" db="EMBL/GenBank/DDBJ databases">
        <title>Genome public.</title>
        <authorList>
            <person name="Liu C."/>
            <person name="Sun Q."/>
        </authorList>
    </citation>
    <scope>NUCLEOTIDE SEQUENCE</scope>
    <source>
        <strain evidence="7">NSJ-28</strain>
    </source>
</reference>
<sequence>MKAILQNSLLARALLRLREWYHEGAIAGFFGKIRAAYPNSRFRRMWEGFCSAPSCTAANSGYARLLAALRRVVERLGDAAAQSLVYRLCLAVWNPIARAASGGVVGKAFRFVGMRGLLLICLALYLPIDYFLRSVLPGYINIPLLASIWDECLMLAAAGYLLWHTAMRRAPLASRATPVDAYLLLFIGVGFFLMCAVSPYPSIALDGYRAVVQYLFWFFLVTRLIEDDRDFALFYGALVAMAVVIALHGIYQYIVAAPIPASWVSQTEEGVRTRVYSITGSPNIMGSLLVLFAPLVAGIAYYSKKPWVKALAIGTTGMMCLSIIFTFSKGAWGGLAVAVLVFAVFLDRRLIALMGVAGAGALLAIPSIASRITYLFTADYMEASQRAGRMVRWETGLDLLQESNPLLGFGLGRFGGAVAMQNKIIEESDTFSYFYMDNYYLKTLVEMGYLGLIFFIILLIGMILWSLRAIGRTKFNETDRTRVLVVSMFAGMCGVLTHCYFENIFEVPYMMAYFWSLAAAILYLGYFRRKRVGT</sequence>
<proteinExistence type="predicted"/>
<evidence type="ECO:0000256" key="2">
    <source>
        <dbReference type="ARBA" id="ARBA00022692"/>
    </source>
</evidence>
<name>A0A923LSH9_9FIRM</name>
<dbReference type="GO" id="GO:0016020">
    <property type="term" value="C:membrane"/>
    <property type="evidence" value="ECO:0007669"/>
    <property type="project" value="UniProtKB-SubCell"/>
</dbReference>
<feature type="transmembrane region" description="Helical" evidence="5">
    <location>
        <begin position="182"/>
        <end position="201"/>
    </location>
</feature>
<feature type="transmembrane region" description="Helical" evidence="5">
    <location>
        <begin position="507"/>
        <end position="527"/>
    </location>
</feature>
<feature type="transmembrane region" description="Helical" evidence="5">
    <location>
        <begin position="140"/>
        <end position="162"/>
    </location>
</feature>
<comment type="caution">
    <text evidence="7">The sequence shown here is derived from an EMBL/GenBank/DDBJ whole genome shotgun (WGS) entry which is preliminary data.</text>
</comment>
<evidence type="ECO:0000313" key="8">
    <source>
        <dbReference type="Proteomes" id="UP000606499"/>
    </source>
</evidence>
<feature type="transmembrane region" description="Helical" evidence="5">
    <location>
        <begin position="483"/>
        <end position="501"/>
    </location>
</feature>
<evidence type="ECO:0000256" key="3">
    <source>
        <dbReference type="ARBA" id="ARBA00022989"/>
    </source>
</evidence>
<dbReference type="PANTHER" id="PTHR37422">
    <property type="entry name" value="TEICHURONIC ACID BIOSYNTHESIS PROTEIN TUAE"/>
    <property type="match status" value="1"/>
</dbReference>
<organism evidence="7 8">
    <name type="scientific">Agathobaculum faecis</name>
    <dbReference type="NCBI Taxonomy" id="2763013"/>
    <lineage>
        <taxon>Bacteria</taxon>
        <taxon>Bacillati</taxon>
        <taxon>Bacillota</taxon>
        <taxon>Clostridia</taxon>
        <taxon>Eubacteriales</taxon>
        <taxon>Butyricicoccaceae</taxon>
        <taxon>Agathobaculum</taxon>
    </lineage>
</organism>
<evidence type="ECO:0000256" key="1">
    <source>
        <dbReference type="ARBA" id="ARBA00004141"/>
    </source>
</evidence>
<keyword evidence="2 5" id="KW-0812">Transmembrane</keyword>